<dbReference type="AlphaFoldDB" id="A0A6M3LYD3"/>
<reference evidence="1" key="1">
    <citation type="submission" date="2020-03" db="EMBL/GenBank/DDBJ databases">
        <title>The deep terrestrial virosphere.</title>
        <authorList>
            <person name="Holmfeldt K."/>
            <person name="Nilsson E."/>
            <person name="Simone D."/>
            <person name="Lopez-Fernandez M."/>
            <person name="Wu X."/>
            <person name="de Brujin I."/>
            <person name="Lundin D."/>
            <person name="Andersson A."/>
            <person name="Bertilsson S."/>
            <person name="Dopson M."/>
        </authorList>
    </citation>
    <scope>NUCLEOTIDE SEQUENCE</scope>
    <source>
        <strain evidence="1">MM171A00522</strain>
    </source>
</reference>
<evidence type="ECO:0000313" key="1">
    <source>
        <dbReference type="EMBL" id="QJB00361.1"/>
    </source>
</evidence>
<dbReference type="PANTHER" id="PTHR45947:SF3">
    <property type="entry name" value="SULFOQUINOVOSYL TRANSFERASE SQD2"/>
    <property type="match status" value="1"/>
</dbReference>
<accession>A0A6M3LYD3</accession>
<keyword evidence="1" id="KW-0808">Transferase</keyword>
<proteinExistence type="predicted"/>
<gene>
    <name evidence="1" type="ORF">MM171A00522_0025</name>
</gene>
<dbReference type="Gene3D" id="3.40.50.2000">
    <property type="entry name" value="Glycogen Phosphorylase B"/>
    <property type="match status" value="1"/>
</dbReference>
<organism evidence="1">
    <name type="scientific">viral metagenome</name>
    <dbReference type="NCBI Taxonomy" id="1070528"/>
    <lineage>
        <taxon>unclassified sequences</taxon>
        <taxon>metagenomes</taxon>
        <taxon>organismal metagenomes</taxon>
    </lineage>
</organism>
<dbReference type="SUPFAM" id="SSF53756">
    <property type="entry name" value="UDP-Glycosyltransferase/glycogen phosphorylase"/>
    <property type="match status" value="1"/>
</dbReference>
<protein>
    <submittedName>
        <fullName evidence="1">Putative glycosyltransferase</fullName>
    </submittedName>
</protein>
<dbReference type="EMBL" id="MT143690">
    <property type="protein sequence ID" value="QJB00361.1"/>
    <property type="molecule type" value="Genomic_DNA"/>
</dbReference>
<dbReference type="PANTHER" id="PTHR45947">
    <property type="entry name" value="SULFOQUINOVOSYL TRANSFERASE SQD2"/>
    <property type="match status" value="1"/>
</dbReference>
<dbReference type="InterPro" id="IPR050194">
    <property type="entry name" value="Glycosyltransferase_grp1"/>
</dbReference>
<sequence>MSGKSSKLGLGPDGGLPPWKEGEKIDLKIIHWCLWGPRVSGMYETVRELIQAENQIEGVLAGMCETPNSKAPQLEVQQAAMGGKADTLFPTLRTQDWGYGMKWADVHMIHSTMSKKVGELKPKVFFHHGTPEACLANDLEKGSVSFMSAAEWTNKMEATFVTSKRAYEIWSAFDYDDKIHLIDKGIDLDWWKRSTTQQDIEGDPSILYGEIWRGIKHPLHLFYACKRLFEENPKMRLNVWGLNVHQKFWENFVQWTSCKDFIGKRGLKGIVDYPSHYYTRGDVLMSPGLYGDVSRTQQEAMACGCPVVSWDTDPYGDAHSYKYAKAFNTEDLAEKLMDVYNEVLDDREGVAQRSRNLAEKYFDINDEAKQIVGILRQVVEET</sequence>
<name>A0A6M3LYD3_9ZZZZ</name>
<dbReference type="GO" id="GO:0016757">
    <property type="term" value="F:glycosyltransferase activity"/>
    <property type="evidence" value="ECO:0007669"/>
    <property type="project" value="TreeGrafter"/>
</dbReference>